<feature type="compositionally biased region" description="Low complexity" evidence="1">
    <location>
        <begin position="126"/>
        <end position="145"/>
    </location>
</feature>
<organism evidence="2 3">
    <name type="scientific">Heterobasidion irregulare (strain TC 32-1)</name>
    <dbReference type="NCBI Taxonomy" id="747525"/>
    <lineage>
        <taxon>Eukaryota</taxon>
        <taxon>Fungi</taxon>
        <taxon>Dikarya</taxon>
        <taxon>Basidiomycota</taxon>
        <taxon>Agaricomycotina</taxon>
        <taxon>Agaricomycetes</taxon>
        <taxon>Russulales</taxon>
        <taxon>Bondarzewiaceae</taxon>
        <taxon>Heterobasidion</taxon>
        <taxon>Heterobasidion annosum species complex</taxon>
    </lineage>
</organism>
<feature type="compositionally biased region" description="Low complexity" evidence="1">
    <location>
        <begin position="21"/>
        <end position="43"/>
    </location>
</feature>
<dbReference type="EMBL" id="KI925456">
    <property type="protein sequence ID" value="ETW84310.1"/>
    <property type="molecule type" value="Genomic_DNA"/>
</dbReference>
<keyword evidence="3" id="KW-1185">Reference proteome</keyword>
<sequence>MPSLPSFVELMASLGLEEETSFSQRSSAFSRPRSSSNATSCSSTHDDELGSPWSQHTQTGNYLLVPSRHSRHSSVDVDAFNVPRRGQGRYTPYLAVHVPRKMSMPSIYSEADADMPKRAFSTSPLRSSAGSPRSVRGSRSGSASRSGHRSQKSWATESDLPAITPISTFVRRKSPHSPSVSPTVPTFPPSVHDTLEPLSPVAIPALPSLLPSFLLPSPSAETVVQPPGQSMEVEGYNDSRRHHGIRISTSPHEIRKSL</sequence>
<dbReference type="OrthoDB" id="3233824at2759"/>
<evidence type="ECO:0000313" key="3">
    <source>
        <dbReference type="Proteomes" id="UP000030671"/>
    </source>
</evidence>
<dbReference type="AlphaFoldDB" id="W4KG93"/>
<protein>
    <submittedName>
        <fullName evidence="2">Uncharacterized protein</fullName>
    </submittedName>
</protein>
<gene>
    <name evidence="2" type="ORF">HETIRDRAFT_313430</name>
</gene>
<evidence type="ECO:0000256" key="1">
    <source>
        <dbReference type="SAM" id="MobiDB-lite"/>
    </source>
</evidence>
<dbReference type="Proteomes" id="UP000030671">
    <property type="component" value="Unassembled WGS sequence"/>
</dbReference>
<evidence type="ECO:0000313" key="2">
    <source>
        <dbReference type="EMBL" id="ETW84310.1"/>
    </source>
</evidence>
<feature type="region of interest" description="Disordered" evidence="1">
    <location>
        <begin position="21"/>
        <end position="64"/>
    </location>
</feature>
<dbReference type="RefSeq" id="XP_009543994.1">
    <property type="nucleotide sequence ID" value="XM_009545699.1"/>
</dbReference>
<dbReference type="STRING" id="747525.W4KG93"/>
<dbReference type="KEGG" id="hir:HETIRDRAFT_313430"/>
<dbReference type="HOGENOM" id="CLU_087970_1_0_1"/>
<dbReference type="GeneID" id="20670027"/>
<proteinExistence type="predicted"/>
<name>W4KG93_HETIT</name>
<dbReference type="eggNOG" id="ENOG502SXHB">
    <property type="taxonomic scope" value="Eukaryota"/>
</dbReference>
<reference evidence="2 3" key="1">
    <citation type="journal article" date="2012" name="New Phytol.">
        <title>Insight into trade-off between wood decay and parasitism from the genome of a fungal forest pathogen.</title>
        <authorList>
            <person name="Olson A."/>
            <person name="Aerts A."/>
            <person name="Asiegbu F."/>
            <person name="Belbahri L."/>
            <person name="Bouzid O."/>
            <person name="Broberg A."/>
            <person name="Canback B."/>
            <person name="Coutinho P.M."/>
            <person name="Cullen D."/>
            <person name="Dalman K."/>
            <person name="Deflorio G."/>
            <person name="van Diepen L.T."/>
            <person name="Dunand C."/>
            <person name="Duplessis S."/>
            <person name="Durling M."/>
            <person name="Gonthier P."/>
            <person name="Grimwood J."/>
            <person name="Fossdal C.G."/>
            <person name="Hansson D."/>
            <person name="Henrissat B."/>
            <person name="Hietala A."/>
            <person name="Himmelstrand K."/>
            <person name="Hoffmeister D."/>
            <person name="Hogberg N."/>
            <person name="James T.Y."/>
            <person name="Karlsson M."/>
            <person name="Kohler A."/>
            <person name="Kues U."/>
            <person name="Lee Y.H."/>
            <person name="Lin Y.C."/>
            <person name="Lind M."/>
            <person name="Lindquist E."/>
            <person name="Lombard V."/>
            <person name="Lucas S."/>
            <person name="Lunden K."/>
            <person name="Morin E."/>
            <person name="Murat C."/>
            <person name="Park J."/>
            <person name="Raffaello T."/>
            <person name="Rouze P."/>
            <person name="Salamov A."/>
            <person name="Schmutz J."/>
            <person name="Solheim H."/>
            <person name="Stahlberg J."/>
            <person name="Velez H."/>
            <person name="de Vries R.P."/>
            <person name="Wiebenga A."/>
            <person name="Woodward S."/>
            <person name="Yakovlev I."/>
            <person name="Garbelotto M."/>
            <person name="Martin F."/>
            <person name="Grigoriev I.V."/>
            <person name="Stenlid J."/>
        </authorList>
    </citation>
    <scope>NUCLEOTIDE SEQUENCE [LARGE SCALE GENOMIC DNA]</scope>
    <source>
        <strain evidence="2 3">TC 32-1</strain>
    </source>
</reference>
<accession>W4KG93</accession>
<feature type="region of interest" description="Disordered" evidence="1">
    <location>
        <begin position="120"/>
        <end position="158"/>
    </location>
</feature>
<feature type="compositionally biased region" description="Polar residues" evidence="1">
    <location>
        <begin position="52"/>
        <end position="61"/>
    </location>
</feature>
<dbReference type="InParanoid" id="W4KG93"/>
<feature type="region of interest" description="Disordered" evidence="1">
    <location>
        <begin position="220"/>
        <end position="258"/>
    </location>
</feature>